<evidence type="ECO:0000313" key="1">
    <source>
        <dbReference type="EMBL" id="GAH86970.1"/>
    </source>
</evidence>
<organism evidence="1">
    <name type="scientific">marine sediment metagenome</name>
    <dbReference type="NCBI Taxonomy" id="412755"/>
    <lineage>
        <taxon>unclassified sequences</taxon>
        <taxon>metagenomes</taxon>
        <taxon>ecological metagenomes</taxon>
    </lineage>
</organism>
<comment type="caution">
    <text evidence="1">The sequence shown here is derived from an EMBL/GenBank/DDBJ whole genome shotgun (WGS) entry which is preliminary data.</text>
</comment>
<name>X1JZZ7_9ZZZZ</name>
<dbReference type="AlphaFoldDB" id="X1JZZ7"/>
<evidence type="ECO:0008006" key="2">
    <source>
        <dbReference type="Google" id="ProtNLM"/>
    </source>
</evidence>
<protein>
    <recommendedName>
        <fullName evidence="2">Acylphosphatase-like domain-containing protein</fullName>
    </recommendedName>
</protein>
<dbReference type="EMBL" id="BARU01036014">
    <property type="protein sequence ID" value="GAH86970.1"/>
    <property type="molecule type" value="Genomic_DNA"/>
</dbReference>
<sequence length="38" mass="4604">LKKLLEFAKKGPKYAKVENIKYEFKEAQNKYKGFDYFV</sequence>
<gene>
    <name evidence="1" type="ORF">S03H2_56316</name>
</gene>
<feature type="non-terminal residue" evidence="1">
    <location>
        <position position="1"/>
    </location>
</feature>
<accession>X1JZZ7</accession>
<proteinExistence type="predicted"/>
<reference evidence="1" key="1">
    <citation type="journal article" date="2014" name="Front. Microbiol.">
        <title>High frequency of phylogenetically diverse reductive dehalogenase-homologous genes in deep subseafloor sedimentary metagenomes.</title>
        <authorList>
            <person name="Kawai M."/>
            <person name="Futagami T."/>
            <person name="Toyoda A."/>
            <person name="Takaki Y."/>
            <person name="Nishi S."/>
            <person name="Hori S."/>
            <person name="Arai W."/>
            <person name="Tsubouchi T."/>
            <person name="Morono Y."/>
            <person name="Uchiyama I."/>
            <person name="Ito T."/>
            <person name="Fujiyama A."/>
            <person name="Inagaki F."/>
            <person name="Takami H."/>
        </authorList>
    </citation>
    <scope>NUCLEOTIDE SEQUENCE</scope>
    <source>
        <strain evidence="1">Expedition CK06-06</strain>
    </source>
</reference>